<dbReference type="Pfam" id="PF17131">
    <property type="entry name" value="LolA_like"/>
    <property type="match status" value="1"/>
</dbReference>
<reference evidence="3" key="1">
    <citation type="submission" date="2019-03" db="EMBL/GenBank/DDBJ databases">
        <title>Complete genome of Methylacidiphilum kamchatkense Kam1.</title>
        <authorList>
            <person name="Kruse T."/>
            <person name="Murarilal Ratnadevi C."/>
            <person name="Erikstad H.-A."/>
            <person name="Birkeland N.-K."/>
        </authorList>
    </citation>
    <scope>NUCLEOTIDE SEQUENCE [LARGE SCALE GENOMIC DNA]</scope>
    <source>
        <strain evidence="3">kam1</strain>
    </source>
</reference>
<proteinExistence type="predicted"/>
<organism evidence="2 3">
    <name type="scientific">Methylacidiphilum kamchatkense Kam1</name>
    <dbReference type="NCBI Taxonomy" id="1202785"/>
    <lineage>
        <taxon>Bacteria</taxon>
        <taxon>Pseudomonadati</taxon>
        <taxon>Verrucomicrobiota</taxon>
        <taxon>Methylacidiphilae</taxon>
        <taxon>Methylacidiphilales</taxon>
        <taxon>Methylacidiphilaceae</taxon>
        <taxon>Methylacidiphilum (ex Ratnadevi et al. 2023)</taxon>
    </lineage>
</organism>
<sequence>MMELALKAMFFFRNKPIIGRRLLLFFFLFSISFSSLSLWAKPNPEKPLPPLEFIQGRFWRNFRLKDYILKGSIQAAKDTYPITLILHDRSMEYRFKGLPLMIYVEINPEASVVAYRNRSNEPWQPITGMNRTKHILNTDISYEDLCLDFIRWDKIKPLGTDSIKTLSCWAFDAYPGNAPTAYSKVRYWIAEEYYALIRAEAFNSANQLIKRLDINSVQRIGDAYVIKEMQIATIAPGKTLSSSKTYIQIEEGKPVSPKDTENLDSDNYEKYSQAGVATGMESIEKK</sequence>
<dbReference type="EMBL" id="CP037899">
    <property type="protein sequence ID" value="QDQ41663.1"/>
    <property type="molecule type" value="Genomic_DNA"/>
</dbReference>
<feature type="domain" description="Uncharacterized protein TP-0789" evidence="1">
    <location>
        <begin position="124"/>
        <end position="250"/>
    </location>
</feature>
<dbReference type="Proteomes" id="UP000315925">
    <property type="component" value="Chromosome"/>
</dbReference>
<accession>A0A516TKA1</accession>
<gene>
    <name evidence="2" type="ORF">kam1_412</name>
</gene>
<dbReference type="AlphaFoldDB" id="A0A516TKA1"/>
<evidence type="ECO:0000313" key="2">
    <source>
        <dbReference type="EMBL" id="QDQ41663.1"/>
    </source>
</evidence>
<protein>
    <submittedName>
        <fullName evidence="2">Outer membrane lipoprotein-sorting protein</fullName>
    </submittedName>
</protein>
<dbReference type="CDD" id="cd16329">
    <property type="entry name" value="LolA_like"/>
    <property type="match status" value="1"/>
</dbReference>
<evidence type="ECO:0000259" key="1">
    <source>
        <dbReference type="Pfam" id="PF17131"/>
    </source>
</evidence>
<dbReference type="KEGG" id="mkc:kam1_412"/>
<dbReference type="STRING" id="1202785.A946_08910"/>
<dbReference type="InterPro" id="IPR033399">
    <property type="entry name" value="TP_0789-like"/>
</dbReference>
<keyword evidence="2" id="KW-0449">Lipoprotein</keyword>
<name>A0A516TKA1_9BACT</name>
<dbReference type="Gene3D" id="2.50.20.10">
    <property type="entry name" value="Lipoprotein localisation LolA/LolB/LppX"/>
    <property type="match status" value="1"/>
</dbReference>
<evidence type="ECO:0000313" key="3">
    <source>
        <dbReference type="Proteomes" id="UP000315925"/>
    </source>
</evidence>